<evidence type="ECO:0000256" key="1">
    <source>
        <dbReference type="SAM" id="Phobius"/>
    </source>
</evidence>
<feature type="transmembrane region" description="Helical" evidence="1">
    <location>
        <begin position="12"/>
        <end position="29"/>
    </location>
</feature>
<evidence type="ECO:0000313" key="3">
    <source>
        <dbReference type="Proteomes" id="UP001290462"/>
    </source>
</evidence>
<organism evidence="2 3">
    <name type="scientific">Carnobacterium maltaromaticum</name>
    <name type="common">Carnobacterium piscicola</name>
    <dbReference type="NCBI Taxonomy" id="2751"/>
    <lineage>
        <taxon>Bacteria</taxon>
        <taxon>Bacillati</taxon>
        <taxon>Bacillota</taxon>
        <taxon>Bacilli</taxon>
        <taxon>Lactobacillales</taxon>
        <taxon>Carnobacteriaceae</taxon>
        <taxon>Carnobacterium</taxon>
    </lineage>
</organism>
<accession>A0AAW9K1U5</accession>
<dbReference type="RefSeq" id="WP_322809910.1">
    <property type="nucleotide sequence ID" value="NZ_JAVBVO010000028.1"/>
</dbReference>
<keyword evidence="1" id="KW-0812">Transmembrane</keyword>
<name>A0AAW9K1U5_CARML</name>
<feature type="transmembrane region" description="Helical" evidence="1">
    <location>
        <begin position="35"/>
        <end position="51"/>
    </location>
</feature>
<evidence type="ECO:0000313" key="2">
    <source>
        <dbReference type="EMBL" id="MDZ5760759.1"/>
    </source>
</evidence>
<reference evidence="2" key="1">
    <citation type="submission" date="2023-08" db="EMBL/GenBank/DDBJ databases">
        <title>Genomic characterization of piscicolin 126 produced by Carnobacterium maltaromaticum CM22 strain isolated from salmon (Salmo salar).</title>
        <authorList>
            <person name="Gonzalez-Gragera E."/>
            <person name="Garcia-Lopez J.D."/>
            <person name="Teso-Perez C."/>
            <person name="Gimenez-Hernandez I."/>
            <person name="Peralta-Sanchez J.M."/>
            <person name="Valdivia E."/>
            <person name="Montalban-Lopez M."/>
            <person name="Martin-Platero A.M."/>
            <person name="Banos A."/>
            <person name="Martinez-Bueno M."/>
        </authorList>
    </citation>
    <scope>NUCLEOTIDE SEQUENCE</scope>
    <source>
        <strain evidence="2">CM22</strain>
    </source>
</reference>
<keyword evidence="1" id="KW-1133">Transmembrane helix</keyword>
<sequence>MKKLKVIYDKNKGVLESMWVLFTFIVIFIMTFEEMYIKAIFGLAVLSFYGISKCVKYLNQIAVTNYYIYKTLEKMIKGNENEK</sequence>
<proteinExistence type="predicted"/>
<dbReference type="AlphaFoldDB" id="A0AAW9K1U5"/>
<dbReference type="Proteomes" id="UP001290462">
    <property type="component" value="Unassembled WGS sequence"/>
</dbReference>
<comment type="caution">
    <text evidence="2">The sequence shown here is derived from an EMBL/GenBank/DDBJ whole genome shotgun (WGS) entry which is preliminary data.</text>
</comment>
<gene>
    <name evidence="2" type="ORF">RAK27_19120</name>
</gene>
<keyword evidence="1" id="KW-0472">Membrane</keyword>
<dbReference type="EMBL" id="JAVBVO010000028">
    <property type="protein sequence ID" value="MDZ5760759.1"/>
    <property type="molecule type" value="Genomic_DNA"/>
</dbReference>
<protein>
    <submittedName>
        <fullName evidence="2">Uncharacterized protein</fullName>
    </submittedName>
</protein>